<dbReference type="InterPro" id="IPR011990">
    <property type="entry name" value="TPR-like_helical_dom_sf"/>
</dbReference>
<reference evidence="3 5" key="1">
    <citation type="submission" date="2015-11" db="EMBL/GenBank/DDBJ databases">
        <title>Genomic analysis of 38 Legionella species identifies large and diverse effector repertoires.</title>
        <authorList>
            <person name="Burstein D."/>
            <person name="Amaro F."/>
            <person name="Zusman T."/>
            <person name="Lifshitz Z."/>
            <person name="Cohen O."/>
            <person name="Gilbert J.A."/>
            <person name="Pupko T."/>
            <person name="Shuman H.A."/>
            <person name="Segal G."/>
        </authorList>
    </citation>
    <scope>NUCLEOTIDE SEQUENCE [LARGE SCALE GENOMIC DNA]</scope>
    <source>
        <strain evidence="3 5">CDC#1407-AL-14</strain>
    </source>
</reference>
<evidence type="ECO:0000313" key="4">
    <source>
        <dbReference type="EMBL" id="STX30347.1"/>
    </source>
</evidence>
<evidence type="ECO:0000313" key="3">
    <source>
        <dbReference type="EMBL" id="KTC70245.1"/>
    </source>
</evidence>
<feature type="compositionally biased region" description="Low complexity" evidence="2">
    <location>
        <begin position="168"/>
        <end position="179"/>
    </location>
</feature>
<feature type="compositionally biased region" description="Basic and acidic residues" evidence="2">
    <location>
        <begin position="127"/>
        <end position="137"/>
    </location>
</feature>
<dbReference type="Pfam" id="PF00515">
    <property type="entry name" value="TPR_1"/>
    <property type="match status" value="1"/>
</dbReference>
<evidence type="ECO:0000313" key="5">
    <source>
        <dbReference type="Proteomes" id="UP000054735"/>
    </source>
</evidence>
<feature type="compositionally biased region" description="Low complexity" evidence="2">
    <location>
        <begin position="141"/>
        <end position="161"/>
    </location>
</feature>
<evidence type="ECO:0000256" key="2">
    <source>
        <dbReference type="SAM" id="MobiDB-lite"/>
    </source>
</evidence>
<dbReference type="RefSeq" id="WP_058523863.1">
    <property type="nucleotide sequence ID" value="NZ_CAAAHV010000015.1"/>
</dbReference>
<dbReference type="EMBL" id="UGNW01000001">
    <property type="protein sequence ID" value="STX30347.1"/>
    <property type="molecule type" value="Genomic_DNA"/>
</dbReference>
<evidence type="ECO:0000256" key="1">
    <source>
        <dbReference type="PROSITE-ProRule" id="PRU00339"/>
    </source>
</evidence>
<dbReference type="Proteomes" id="UP000255066">
    <property type="component" value="Unassembled WGS sequence"/>
</dbReference>
<keyword evidence="5" id="KW-1185">Reference proteome</keyword>
<reference evidence="4 6" key="2">
    <citation type="submission" date="2018-06" db="EMBL/GenBank/DDBJ databases">
        <authorList>
            <consortium name="Pathogen Informatics"/>
            <person name="Doyle S."/>
        </authorList>
    </citation>
    <scope>NUCLEOTIDE SEQUENCE [LARGE SCALE GENOMIC DNA]</scope>
    <source>
        <strain evidence="4 6">NCTC12437</strain>
    </source>
</reference>
<dbReference type="Proteomes" id="UP000054735">
    <property type="component" value="Unassembled WGS sequence"/>
</dbReference>
<dbReference type="PROSITE" id="PS50293">
    <property type="entry name" value="TPR_REGION"/>
    <property type="match status" value="1"/>
</dbReference>
<dbReference type="PROSITE" id="PS50005">
    <property type="entry name" value="TPR"/>
    <property type="match status" value="1"/>
</dbReference>
<feature type="compositionally biased region" description="Basic and acidic residues" evidence="2">
    <location>
        <begin position="212"/>
        <end position="233"/>
    </location>
</feature>
<gene>
    <name evidence="3" type="ORF">Lbir_1828</name>
    <name evidence="4" type="ORF">NCTC12437_00100</name>
</gene>
<keyword evidence="1" id="KW-0802">TPR repeat</keyword>
<evidence type="ECO:0000313" key="6">
    <source>
        <dbReference type="Proteomes" id="UP000255066"/>
    </source>
</evidence>
<dbReference type="AlphaFoldDB" id="A0A378I571"/>
<name>A0A378I571_9GAMM</name>
<feature type="repeat" description="TPR" evidence="1">
    <location>
        <begin position="77"/>
        <end position="110"/>
    </location>
</feature>
<dbReference type="InterPro" id="IPR019734">
    <property type="entry name" value="TPR_rpt"/>
</dbReference>
<organism evidence="4 6">
    <name type="scientific">Legionella birminghamensis</name>
    <dbReference type="NCBI Taxonomy" id="28083"/>
    <lineage>
        <taxon>Bacteria</taxon>
        <taxon>Pseudomonadati</taxon>
        <taxon>Pseudomonadota</taxon>
        <taxon>Gammaproteobacteria</taxon>
        <taxon>Legionellales</taxon>
        <taxon>Legionellaceae</taxon>
        <taxon>Legionella</taxon>
    </lineage>
</organism>
<dbReference type="SUPFAM" id="SSF48452">
    <property type="entry name" value="TPR-like"/>
    <property type="match status" value="1"/>
</dbReference>
<dbReference type="EMBL" id="LNXT01000025">
    <property type="protein sequence ID" value="KTC70245.1"/>
    <property type="molecule type" value="Genomic_DNA"/>
</dbReference>
<proteinExistence type="predicted"/>
<dbReference type="OrthoDB" id="9807628at2"/>
<dbReference type="STRING" id="28083.Lbir_1828"/>
<feature type="region of interest" description="Disordered" evidence="2">
    <location>
        <begin position="127"/>
        <end position="268"/>
    </location>
</feature>
<feature type="compositionally biased region" description="Low complexity" evidence="2">
    <location>
        <begin position="234"/>
        <end position="243"/>
    </location>
</feature>
<dbReference type="Gene3D" id="1.25.40.10">
    <property type="entry name" value="Tetratricopeptide repeat domain"/>
    <property type="match status" value="1"/>
</dbReference>
<dbReference type="SMART" id="SM00028">
    <property type="entry name" value="TPR"/>
    <property type="match status" value="1"/>
</dbReference>
<feature type="compositionally biased region" description="Basic and acidic residues" evidence="2">
    <location>
        <begin position="180"/>
        <end position="205"/>
    </location>
</feature>
<protein>
    <submittedName>
        <fullName evidence="4">TPR domain protein in aerotolerance operon</fullName>
    </submittedName>
    <submittedName>
        <fullName evidence="3">TPR repeat containing protein</fullName>
    </submittedName>
</protein>
<sequence length="285" mass="32952">MRVLVFILTVFTITPSWSFSWQDLWYTPNQQAQALMQKGQYKKAGELFDQKDWQATAAYRGGNYQQAAQAYRSLKNEMGYYNAGNALAHMGKYEDALKAYDEALKMNPVNQDAKFNRRLVADLLKKEQEKQEKKDQNGAENKQNQQQDQNKQQQNQQGQGQDSKENQKNNNQQNGQPQKQENKQSDNSGSDEKKKEESAKEEQQSDKNASSSEKEDKQKKSQNDAMNAEDKADQQSAAQSQSSLSDKEQQQANEQWLKLIPDDPGGLLREKFLRDHIRRQRGWYQ</sequence>
<accession>A0A378I571</accession>